<sequence length="122" mass="13259">MPIRAEAEYRSALSRLDGEKAIMRSRSFTDDEQRDFDALTAEIAAYEKGRSPSSGGAPSTTLPPRSPMPQAAASHPVDPTASMRRELERQGLAQHQARTASMSTTSMQRELKRAGLTPSARG</sequence>
<feature type="region of interest" description="Disordered" evidence="1">
    <location>
        <begin position="46"/>
        <end position="122"/>
    </location>
</feature>
<feature type="compositionally biased region" description="Polar residues" evidence="1">
    <location>
        <begin position="51"/>
        <end position="63"/>
    </location>
</feature>
<gene>
    <name evidence="2" type="ORF">ABID43_004154</name>
</gene>
<dbReference type="EMBL" id="JBEPMM010000016">
    <property type="protein sequence ID" value="MET3694592.1"/>
    <property type="molecule type" value="Genomic_DNA"/>
</dbReference>
<protein>
    <submittedName>
        <fullName evidence="2">Uncharacterized protein</fullName>
    </submittedName>
</protein>
<dbReference type="Proteomes" id="UP001549145">
    <property type="component" value="Unassembled WGS sequence"/>
</dbReference>
<evidence type="ECO:0000313" key="3">
    <source>
        <dbReference type="Proteomes" id="UP001549145"/>
    </source>
</evidence>
<evidence type="ECO:0000256" key="1">
    <source>
        <dbReference type="SAM" id="MobiDB-lite"/>
    </source>
</evidence>
<name>A0ABV2L9S1_9HYPH</name>
<organism evidence="2 3">
    <name type="scientific">Methylobacterium goesingense</name>
    <dbReference type="NCBI Taxonomy" id="243690"/>
    <lineage>
        <taxon>Bacteria</taxon>
        <taxon>Pseudomonadati</taxon>
        <taxon>Pseudomonadota</taxon>
        <taxon>Alphaproteobacteria</taxon>
        <taxon>Hyphomicrobiales</taxon>
        <taxon>Methylobacteriaceae</taxon>
        <taxon>Methylobacterium</taxon>
    </lineage>
</organism>
<proteinExistence type="predicted"/>
<dbReference type="RefSeq" id="WP_238279644.1">
    <property type="nucleotide sequence ID" value="NZ_BPQL01000062.1"/>
</dbReference>
<accession>A0ABV2L9S1</accession>
<reference evidence="2 3" key="1">
    <citation type="submission" date="2024-06" db="EMBL/GenBank/DDBJ databases">
        <title>Genomic Encyclopedia of Type Strains, Phase IV (KMG-IV): sequencing the most valuable type-strain genomes for metagenomic binning, comparative biology and taxonomic classification.</title>
        <authorList>
            <person name="Goeker M."/>
        </authorList>
    </citation>
    <scope>NUCLEOTIDE SEQUENCE [LARGE SCALE GENOMIC DNA]</scope>
    <source>
        <strain evidence="2 3">DSM 21331</strain>
    </source>
</reference>
<feature type="compositionally biased region" description="Polar residues" evidence="1">
    <location>
        <begin position="96"/>
        <end position="108"/>
    </location>
</feature>
<keyword evidence="3" id="KW-1185">Reference proteome</keyword>
<evidence type="ECO:0000313" key="2">
    <source>
        <dbReference type="EMBL" id="MET3694592.1"/>
    </source>
</evidence>
<comment type="caution">
    <text evidence="2">The sequence shown here is derived from an EMBL/GenBank/DDBJ whole genome shotgun (WGS) entry which is preliminary data.</text>
</comment>